<organism evidence="1 2">
    <name type="scientific">Hyalomma asiaticum</name>
    <name type="common">Tick</name>
    <dbReference type="NCBI Taxonomy" id="266040"/>
    <lineage>
        <taxon>Eukaryota</taxon>
        <taxon>Metazoa</taxon>
        <taxon>Ecdysozoa</taxon>
        <taxon>Arthropoda</taxon>
        <taxon>Chelicerata</taxon>
        <taxon>Arachnida</taxon>
        <taxon>Acari</taxon>
        <taxon>Parasitiformes</taxon>
        <taxon>Ixodida</taxon>
        <taxon>Ixodoidea</taxon>
        <taxon>Ixodidae</taxon>
        <taxon>Hyalomminae</taxon>
        <taxon>Hyalomma</taxon>
    </lineage>
</organism>
<proteinExistence type="predicted"/>
<name>A0ACB7T9H5_HYAAI</name>
<evidence type="ECO:0000313" key="1">
    <source>
        <dbReference type="EMBL" id="KAH6943723.1"/>
    </source>
</evidence>
<evidence type="ECO:0000313" key="2">
    <source>
        <dbReference type="Proteomes" id="UP000821845"/>
    </source>
</evidence>
<sequence>MRHLTWLLFLTLCAAEQQPPSQRTASHDLKLRLAALRQPTPSTPPTPPPALARPDFCQPPYQAPHVMCKDGPPNCITYFTNTSFMNQSIVWVHNHYRSHLAKGWLADFPAAANMLKMRWDEELAHVAEAKGRLCTDDSGSLNIHADIINTADFPEVSISVVAQWSGQYTMPIIWRFVVRDWFDQNILFPKENIPKYAEVQGTEEFVHMAAADTYAVGCSYTRSNMEYVRKPTKNAFVYVCLYGPKAPLPGKALYYEGVPCSLCPEDTACDAPSGLCVLKGKKPGPAKPAPEVKKDGGDGSQEKVEVSVAEAVAAAVMLPIVAAVLAVYEWRHGVD</sequence>
<gene>
    <name evidence="1" type="ORF">HPB50_025875</name>
</gene>
<accession>A0ACB7T9H5</accession>
<reference evidence="1" key="1">
    <citation type="submission" date="2020-05" db="EMBL/GenBank/DDBJ databases">
        <title>Large-scale comparative analyses of tick genomes elucidate their genetic diversity and vector capacities.</title>
        <authorList>
            <person name="Jia N."/>
            <person name="Wang J."/>
            <person name="Shi W."/>
            <person name="Du L."/>
            <person name="Sun Y."/>
            <person name="Zhan W."/>
            <person name="Jiang J."/>
            <person name="Wang Q."/>
            <person name="Zhang B."/>
            <person name="Ji P."/>
            <person name="Sakyi L.B."/>
            <person name="Cui X."/>
            <person name="Yuan T."/>
            <person name="Jiang B."/>
            <person name="Yang W."/>
            <person name="Lam T.T.-Y."/>
            <person name="Chang Q."/>
            <person name="Ding S."/>
            <person name="Wang X."/>
            <person name="Zhu J."/>
            <person name="Ruan X."/>
            <person name="Zhao L."/>
            <person name="Wei J."/>
            <person name="Que T."/>
            <person name="Du C."/>
            <person name="Cheng J."/>
            <person name="Dai P."/>
            <person name="Han X."/>
            <person name="Huang E."/>
            <person name="Gao Y."/>
            <person name="Liu J."/>
            <person name="Shao H."/>
            <person name="Ye R."/>
            <person name="Li L."/>
            <person name="Wei W."/>
            <person name="Wang X."/>
            <person name="Wang C."/>
            <person name="Yang T."/>
            <person name="Huo Q."/>
            <person name="Li W."/>
            <person name="Guo W."/>
            <person name="Chen H."/>
            <person name="Zhou L."/>
            <person name="Ni X."/>
            <person name="Tian J."/>
            <person name="Zhou Y."/>
            <person name="Sheng Y."/>
            <person name="Liu T."/>
            <person name="Pan Y."/>
            <person name="Xia L."/>
            <person name="Li J."/>
            <person name="Zhao F."/>
            <person name="Cao W."/>
        </authorList>
    </citation>
    <scope>NUCLEOTIDE SEQUENCE</scope>
    <source>
        <strain evidence="1">Hyas-2018</strain>
    </source>
</reference>
<keyword evidence="2" id="KW-1185">Reference proteome</keyword>
<comment type="caution">
    <text evidence="1">The sequence shown here is derived from an EMBL/GenBank/DDBJ whole genome shotgun (WGS) entry which is preliminary data.</text>
</comment>
<dbReference type="EMBL" id="CM023490">
    <property type="protein sequence ID" value="KAH6943723.1"/>
    <property type="molecule type" value="Genomic_DNA"/>
</dbReference>
<dbReference type="Proteomes" id="UP000821845">
    <property type="component" value="Chromosome 10"/>
</dbReference>
<protein>
    <submittedName>
        <fullName evidence="1">Uncharacterized protein</fullName>
    </submittedName>
</protein>